<name>A0A085WUA4_9BACT</name>
<evidence type="ECO:0000313" key="4">
    <source>
        <dbReference type="EMBL" id="KFE71267.1"/>
    </source>
</evidence>
<gene>
    <name evidence="4" type="ORF">DB31_3397</name>
</gene>
<organism evidence="4 5">
    <name type="scientific">Hyalangium minutum</name>
    <dbReference type="NCBI Taxonomy" id="394096"/>
    <lineage>
        <taxon>Bacteria</taxon>
        <taxon>Pseudomonadati</taxon>
        <taxon>Myxococcota</taxon>
        <taxon>Myxococcia</taxon>
        <taxon>Myxococcales</taxon>
        <taxon>Cystobacterineae</taxon>
        <taxon>Archangiaceae</taxon>
        <taxon>Hyalangium</taxon>
    </lineage>
</organism>
<dbReference type="Pfam" id="PF13320">
    <property type="entry name" value="GH123_cat"/>
    <property type="match status" value="1"/>
</dbReference>
<keyword evidence="5" id="KW-1185">Reference proteome</keyword>
<feature type="region of interest" description="Disordered" evidence="1">
    <location>
        <begin position="29"/>
        <end position="89"/>
    </location>
</feature>
<evidence type="ECO:0000256" key="1">
    <source>
        <dbReference type="SAM" id="MobiDB-lite"/>
    </source>
</evidence>
<sequence length="762" mass="82649">MRSRLGALSLSVVTALLLLTSCGEGFDPMAGDGSPPLDPGAGDAEQPSAPVTADTEQPGMVQEALVTSQALRPDGTVQSGWRTGDTGSAWEKLDEPVTQPAAVSADNDYLWAGGADQVTEVSLQNPSMYRGDPGEVTAWFYGNTGAGTQVRVEAVTGSQVRASVLVPATAGFGWRSVRFKVGQRLELDDLRLRFRSLGGPDANIRAAYVEVGMPSNYVVLGSAVKVRPQEMPEGPSRAAIFAARNEFESFQVVVKAPSAPLRGLRASFSGPLTGPNGAVIPSRNVTVYREGYYNVRTPSDLEGATGRWPDPLIPAVDPLLGQTRNAFPVDVPAGENRTLWVDVLVPIDAAAGVYRGTLQLTAENLSQNIPVELKVLNFTLPSTTTLKSSFGFTPGMECQLGTPNCETDLVARAKAKQLFVRSALDNRITTARAHATNLRTGSTTGIQEFRTYTLPFIKGTAPTRLPGARLTTYQVNMHKNYDVGAWKEEARLNGFENIAFIYGCDEPHFFPKYGDDHNNWLICKDYLAQAERAWPAAPRMVTAHIQSAQENGGTEKTDIMVVNVELLDGPAGGPWFAGDQRPLYDSFLQNSGGRPKELWMYAACGSHGCVENDKPYTNGWAGLEIDAPASESRAMAWLAFRYRLTGTLYYDMAMLLPHAWDDQYYATGNGDGNMMYAGTVARIGGTDPIPIESVRMKNVRDGYEDYEYLEQLRRLGYGTEAQDIARSLFPAPYDTAKTDAQVQAARTRLAQRLASLLGGPTP</sequence>
<feature type="chain" id="PRO_5001799975" description="Glycoside hydrolase 123 catalytic domain-containing protein" evidence="2">
    <location>
        <begin position="26"/>
        <end position="762"/>
    </location>
</feature>
<reference evidence="4 5" key="1">
    <citation type="submission" date="2014-04" db="EMBL/GenBank/DDBJ databases">
        <title>Genome assembly of Hyalangium minutum DSM 14724.</title>
        <authorList>
            <person name="Sharma G."/>
            <person name="Subramanian S."/>
        </authorList>
    </citation>
    <scope>NUCLEOTIDE SEQUENCE [LARGE SCALE GENOMIC DNA]</scope>
    <source>
        <strain evidence="4 5">DSM 14724</strain>
    </source>
</reference>
<accession>A0A085WUA4</accession>
<dbReference type="Proteomes" id="UP000028725">
    <property type="component" value="Unassembled WGS sequence"/>
</dbReference>
<dbReference type="EMBL" id="JMCB01000002">
    <property type="protein sequence ID" value="KFE71267.1"/>
    <property type="molecule type" value="Genomic_DNA"/>
</dbReference>
<dbReference type="RefSeq" id="WP_083968019.1">
    <property type="nucleotide sequence ID" value="NZ_JMCB01000002.1"/>
</dbReference>
<dbReference type="AlphaFoldDB" id="A0A085WUA4"/>
<dbReference type="OrthoDB" id="177619at2"/>
<proteinExistence type="predicted"/>
<feature type="domain" description="Glycoside hydrolase 123 catalytic" evidence="3">
    <location>
        <begin position="625"/>
        <end position="710"/>
    </location>
</feature>
<dbReference type="InterPro" id="IPR025150">
    <property type="entry name" value="GH123_cat"/>
</dbReference>
<dbReference type="PATRIC" id="fig|394096.3.peg.1047"/>
<evidence type="ECO:0000259" key="3">
    <source>
        <dbReference type="Pfam" id="PF13320"/>
    </source>
</evidence>
<evidence type="ECO:0000256" key="2">
    <source>
        <dbReference type="SAM" id="SignalP"/>
    </source>
</evidence>
<dbReference type="PROSITE" id="PS51257">
    <property type="entry name" value="PROKAR_LIPOPROTEIN"/>
    <property type="match status" value="1"/>
</dbReference>
<protein>
    <recommendedName>
        <fullName evidence="3">Glycoside hydrolase 123 catalytic domain-containing protein</fullName>
    </recommendedName>
</protein>
<feature type="compositionally biased region" description="Polar residues" evidence="1">
    <location>
        <begin position="65"/>
        <end position="81"/>
    </location>
</feature>
<dbReference type="STRING" id="394096.DB31_3397"/>
<keyword evidence="2" id="KW-0732">Signal</keyword>
<comment type="caution">
    <text evidence="4">The sequence shown here is derived from an EMBL/GenBank/DDBJ whole genome shotgun (WGS) entry which is preliminary data.</text>
</comment>
<feature type="signal peptide" evidence="2">
    <location>
        <begin position="1"/>
        <end position="25"/>
    </location>
</feature>
<evidence type="ECO:0000313" key="5">
    <source>
        <dbReference type="Proteomes" id="UP000028725"/>
    </source>
</evidence>